<keyword evidence="3" id="KW-1185">Reference proteome</keyword>
<evidence type="ECO:0000313" key="2">
    <source>
        <dbReference type="EMBL" id="MCC1484423.1"/>
    </source>
</evidence>
<accession>A0ABS8EMP8</accession>
<dbReference type="Proteomes" id="UP000778797">
    <property type="component" value="Unassembled WGS sequence"/>
</dbReference>
<reference evidence="3" key="1">
    <citation type="submission" date="2021-03" db="EMBL/GenBank/DDBJ databases">
        <title>Genome of Cognatishimia sp. F0-27.</title>
        <authorList>
            <person name="Ping X."/>
        </authorList>
    </citation>
    <scope>NUCLEOTIDE SEQUENCE [LARGE SCALE GENOMIC DNA]</scope>
    <source>
        <strain evidence="3">E313</strain>
    </source>
</reference>
<sequence>MKKLLLIFAVIFSITASPINLESNSKVSEPIPVTVLDNSDFKDCEIEIKGTYNGIEVDVVVTVEVGWLGSCAKAAGKLLSSFAGI</sequence>
<gene>
    <name evidence="2" type="ORF">J1C55_07485</name>
</gene>
<proteinExistence type="predicted"/>
<evidence type="ECO:0000313" key="3">
    <source>
        <dbReference type="Proteomes" id="UP000778797"/>
    </source>
</evidence>
<organism evidence="2 3">
    <name type="scientific">Winogradskyella immobilis</name>
    <dbReference type="NCBI Taxonomy" id="2816852"/>
    <lineage>
        <taxon>Bacteria</taxon>
        <taxon>Pseudomonadati</taxon>
        <taxon>Bacteroidota</taxon>
        <taxon>Flavobacteriia</taxon>
        <taxon>Flavobacteriales</taxon>
        <taxon>Flavobacteriaceae</taxon>
        <taxon>Winogradskyella</taxon>
    </lineage>
</organism>
<feature type="chain" id="PRO_5045685245" evidence="1">
    <location>
        <begin position="19"/>
        <end position="85"/>
    </location>
</feature>
<comment type="caution">
    <text evidence="2">The sequence shown here is derived from an EMBL/GenBank/DDBJ whole genome shotgun (WGS) entry which is preliminary data.</text>
</comment>
<dbReference type="EMBL" id="JAFMPT010000007">
    <property type="protein sequence ID" value="MCC1484423.1"/>
    <property type="molecule type" value="Genomic_DNA"/>
</dbReference>
<name>A0ABS8EMP8_9FLAO</name>
<keyword evidence="1" id="KW-0732">Signal</keyword>
<reference evidence="3" key="2">
    <citation type="submission" date="2023-07" db="EMBL/GenBank/DDBJ databases">
        <title>Genome of Winogradskyella sp. E313.</title>
        <authorList>
            <person name="Zhou Y."/>
        </authorList>
    </citation>
    <scope>NUCLEOTIDE SEQUENCE [LARGE SCALE GENOMIC DNA]</scope>
    <source>
        <strain evidence="3">E313</strain>
    </source>
</reference>
<protein>
    <submittedName>
        <fullName evidence="2">Uncharacterized protein</fullName>
    </submittedName>
</protein>
<feature type="signal peptide" evidence="1">
    <location>
        <begin position="1"/>
        <end position="18"/>
    </location>
</feature>
<dbReference type="RefSeq" id="WP_227476869.1">
    <property type="nucleotide sequence ID" value="NZ_JAFMPT010000007.1"/>
</dbReference>
<evidence type="ECO:0000256" key="1">
    <source>
        <dbReference type="SAM" id="SignalP"/>
    </source>
</evidence>